<name>A0ABR2Z6K3_9AGAR</name>
<gene>
    <name evidence="1" type="ORF">AAF712_016846</name>
</gene>
<accession>A0ABR2Z6K3</accession>
<evidence type="ECO:0000313" key="2">
    <source>
        <dbReference type="Proteomes" id="UP001437256"/>
    </source>
</evidence>
<proteinExistence type="predicted"/>
<sequence>MGGFALYDFEGNFLFHLWDARFCEHFKDEKRWDGFSKQQRKLEELLPYGLDQPYESLLEYCAANKMINMTEGEIQSLGHTDLLAKIVVIFQTLHFITTCITRKVHELPTTKLEFITLGFAALNLMSYLMWWNKPS</sequence>
<dbReference type="Proteomes" id="UP001437256">
    <property type="component" value="Unassembled WGS sequence"/>
</dbReference>
<dbReference type="EMBL" id="JBBXMP010001360">
    <property type="protein sequence ID" value="KAL0056549.1"/>
    <property type="molecule type" value="Genomic_DNA"/>
</dbReference>
<reference evidence="1 2" key="1">
    <citation type="submission" date="2024-05" db="EMBL/GenBank/DDBJ databases">
        <title>A draft genome resource for the thread blight pathogen Marasmius tenuissimus strain MS-2.</title>
        <authorList>
            <person name="Yulfo-Soto G.E."/>
            <person name="Baruah I.K."/>
            <person name="Amoako-Attah I."/>
            <person name="Bukari Y."/>
            <person name="Meinhardt L.W."/>
            <person name="Bailey B.A."/>
            <person name="Cohen S.P."/>
        </authorList>
    </citation>
    <scope>NUCLEOTIDE SEQUENCE [LARGE SCALE GENOMIC DNA]</scope>
    <source>
        <strain evidence="1 2">MS-2</strain>
    </source>
</reference>
<dbReference type="PANTHER" id="PTHR35043:SF7">
    <property type="entry name" value="TRANSCRIPTION FACTOR DOMAIN-CONTAINING PROTEIN"/>
    <property type="match status" value="1"/>
</dbReference>
<organism evidence="1 2">
    <name type="scientific">Marasmius tenuissimus</name>
    <dbReference type="NCBI Taxonomy" id="585030"/>
    <lineage>
        <taxon>Eukaryota</taxon>
        <taxon>Fungi</taxon>
        <taxon>Dikarya</taxon>
        <taxon>Basidiomycota</taxon>
        <taxon>Agaricomycotina</taxon>
        <taxon>Agaricomycetes</taxon>
        <taxon>Agaricomycetidae</taxon>
        <taxon>Agaricales</taxon>
        <taxon>Marasmiineae</taxon>
        <taxon>Marasmiaceae</taxon>
        <taxon>Marasmius</taxon>
    </lineage>
</organism>
<protein>
    <submittedName>
        <fullName evidence="1">Uncharacterized protein</fullName>
    </submittedName>
</protein>
<feature type="non-terminal residue" evidence="1">
    <location>
        <position position="135"/>
    </location>
</feature>
<keyword evidence="2" id="KW-1185">Reference proteome</keyword>
<dbReference type="PANTHER" id="PTHR35043">
    <property type="entry name" value="TRANSCRIPTION FACTOR DOMAIN-CONTAINING PROTEIN"/>
    <property type="match status" value="1"/>
</dbReference>
<evidence type="ECO:0000313" key="1">
    <source>
        <dbReference type="EMBL" id="KAL0056549.1"/>
    </source>
</evidence>
<comment type="caution">
    <text evidence="1">The sequence shown here is derived from an EMBL/GenBank/DDBJ whole genome shotgun (WGS) entry which is preliminary data.</text>
</comment>